<evidence type="ECO:0000313" key="8">
    <source>
        <dbReference type="EMBL" id="CAD9777257.1"/>
    </source>
</evidence>
<keyword evidence="2" id="KW-0067">ATP-binding</keyword>
<dbReference type="GO" id="GO:0005524">
    <property type="term" value="F:ATP binding"/>
    <property type="evidence" value="ECO:0007669"/>
    <property type="project" value="UniProtKB-KW"/>
</dbReference>
<evidence type="ECO:0000259" key="6">
    <source>
        <dbReference type="Pfam" id="PF01591"/>
    </source>
</evidence>
<evidence type="ECO:0000256" key="1">
    <source>
        <dbReference type="ARBA" id="ARBA00022741"/>
    </source>
</evidence>
<dbReference type="PANTHER" id="PTHR10606:SF44">
    <property type="entry name" value="6-PHOSPHOFRUCTO 2-KINASE_FRUCTOSE 2,6-BISPHOSPHATASE LONG FORM"/>
    <property type="match status" value="1"/>
</dbReference>
<dbReference type="PRINTS" id="PR00991">
    <property type="entry name" value="6PFRUCTKNASE"/>
</dbReference>
<dbReference type="InterPro" id="IPR003094">
    <property type="entry name" value="6Pfruct_kin"/>
</dbReference>
<dbReference type="EMBL" id="HBHP01034573">
    <property type="protein sequence ID" value="CAD9777257.1"/>
    <property type="molecule type" value="Transcribed_RNA"/>
</dbReference>
<dbReference type="GO" id="GO:0004331">
    <property type="term" value="F:fructose-2,6-bisphosphate 2-phosphatase activity"/>
    <property type="evidence" value="ECO:0007669"/>
    <property type="project" value="TreeGrafter"/>
</dbReference>
<dbReference type="PANTHER" id="PTHR10606">
    <property type="entry name" value="6-PHOSPHOFRUCTO-2-KINASE/FRUCTOSE-2,6-BISPHOSPHATASE"/>
    <property type="match status" value="1"/>
</dbReference>
<feature type="active site" description="Tele-phosphohistidine intermediate" evidence="3">
    <location>
        <position position="252"/>
    </location>
</feature>
<dbReference type="InterPro" id="IPR029033">
    <property type="entry name" value="His_PPase_superfam"/>
</dbReference>
<dbReference type="InterPro" id="IPR027417">
    <property type="entry name" value="P-loop_NTPase"/>
</dbReference>
<organism evidence="9">
    <name type="scientific">Lotharella oceanica</name>
    <dbReference type="NCBI Taxonomy" id="641309"/>
    <lineage>
        <taxon>Eukaryota</taxon>
        <taxon>Sar</taxon>
        <taxon>Rhizaria</taxon>
        <taxon>Cercozoa</taxon>
        <taxon>Chlorarachniophyceae</taxon>
        <taxon>Lotharella</taxon>
    </lineage>
</organism>
<dbReference type="InterPro" id="IPR013079">
    <property type="entry name" value="6Phosfructo_kin"/>
</dbReference>
<dbReference type="Gene3D" id="3.40.50.300">
    <property type="entry name" value="P-loop containing nucleotide triphosphate hydrolases"/>
    <property type="match status" value="1"/>
</dbReference>
<feature type="domain" description="6-phosphofructo-2-kinase" evidence="6">
    <location>
        <begin position="35"/>
        <end position="243"/>
    </location>
</feature>
<feature type="active site" description="Proton donor/acceptor" evidence="3">
    <location>
        <position position="347"/>
    </location>
</feature>
<dbReference type="SUPFAM" id="SSF53254">
    <property type="entry name" value="Phosphoglycerate mutase-like"/>
    <property type="match status" value="1"/>
</dbReference>
<dbReference type="SMART" id="SM00855">
    <property type="entry name" value="PGAM"/>
    <property type="match status" value="1"/>
</dbReference>
<evidence type="ECO:0000313" key="9">
    <source>
        <dbReference type="EMBL" id="CAD9777265.1"/>
    </source>
</evidence>
<dbReference type="GO" id="GO:0006003">
    <property type="term" value="P:fructose 2,6-bisphosphate metabolic process"/>
    <property type="evidence" value="ECO:0007669"/>
    <property type="project" value="InterPro"/>
</dbReference>
<accession>A0A7S2XGI8</accession>
<sequence>MSASEETKSKGANKPITNEFPQAYNEPDSYFCEETYALCMVGLPGMGKTFVAQRLARWLEFFHDATVKVFNLGNARRKAVGSKVSSEFFDPSKHGNQEMYKKIRSNVIQEIKEFLVADKRPRIAIYDACSHTKETRRYLEQELGKKNTKIIFIECIVNDKTVLKEYLADVQKDMPDYKGLDDAQTRLDYAKRIEHFRKRYEPLDDEAKSWIKLVDNAEQLTLNRISGFFPGQIVNFLMNLHTVPRPIYLSRHGQSQYNALGKIGGDSGLTQEGIKYAKALALFVKDHVLTGGGRENKEKDQCENAAHARLYTSTLRRTNETAQFIQHPVQADGWVTMRKRQWRALDELFAGVFDGMTYKEIAEKCPEAYAMRKKNKLSYRYPRGESYLDVIKRVEQVMLHMQRHKDPVVIVAHQAILRVIYTYFMGLPREDATKTAIPLNTVIKLTPYAYNTKEERFILHKMSTGDTDEAPSH</sequence>
<dbReference type="EMBL" id="HBHP01034595">
    <property type="protein sequence ID" value="CAD9777272.1"/>
    <property type="molecule type" value="Transcribed_RNA"/>
</dbReference>
<dbReference type="Gene3D" id="3.40.50.1240">
    <property type="entry name" value="Phosphoglycerate mutase-like"/>
    <property type="match status" value="1"/>
</dbReference>
<keyword evidence="1" id="KW-0547">Nucleotide-binding</keyword>
<feature type="binding site" evidence="4">
    <location>
        <position position="317"/>
    </location>
    <ligand>
        <name>substrate</name>
    </ligand>
</feature>
<dbReference type="AlphaFoldDB" id="A0A7S2XGI8"/>
<gene>
    <name evidence="7" type="ORF">LSP00402_LOCUS21268</name>
    <name evidence="8" type="ORF">LSP00402_LOCUS21273</name>
    <name evidence="9" type="ORF">LSP00402_LOCUS21281</name>
    <name evidence="10" type="ORF">LSP00402_LOCUS21288</name>
</gene>
<dbReference type="GO" id="GO:0006000">
    <property type="term" value="P:fructose metabolic process"/>
    <property type="evidence" value="ECO:0007669"/>
    <property type="project" value="InterPro"/>
</dbReference>
<feature type="region of interest" description="Disordered" evidence="5">
    <location>
        <begin position="1"/>
        <end position="20"/>
    </location>
</feature>
<evidence type="ECO:0000256" key="2">
    <source>
        <dbReference type="ARBA" id="ARBA00022840"/>
    </source>
</evidence>
<dbReference type="FunFam" id="3.40.50.300:FF:000644">
    <property type="entry name" value="GpmB, Fructose-2,6-bisphosphatase"/>
    <property type="match status" value="1"/>
</dbReference>
<dbReference type="PROSITE" id="PS00175">
    <property type="entry name" value="PG_MUTASE"/>
    <property type="match status" value="1"/>
</dbReference>
<evidence type="ECO:0000313" key="7">
    <source>
        <dbReference type="EMBL" id="CAD9777252.1"/>
    </source>
</evidence>
<evidence type="ECO:0000256" key="4">
    <source>
        <dbReference type="PIRSR" id="PIRSR613078-2"/>
    </source>
</evidence>
<dbReference type="SUPFAM" id="SSF52540">
    <property type="entry name" value="P-loop containing nucleoside triphosphate hydrolases"/>
    <property type="match status" value="1"/>
</dbReference>
<dbReference type="Pfam" id="PF00300">
    <property type="entry name" value="His_Phos_1"/>
    <property type="match status" value="1"/>
</dbReference>
<dbReference type="GO" id="GO:0003873">
    <property type="term" value="F:6-phosphofructo-2-kinase activity"/>
    <property type="evidence" value="ECO:0007669"/>
    <property type="project" value="InterPro"/>
</dbReference>
<dbReference type="InterPro" id="IPR013078">
    <property type="entry name" value="His_Pase_superF_clade-1"/>
</dbReference>
<dbReference type="EMBL" id="HBHP01034584">
    <property type="protein sequence ID" value="CAD9777265.1"/>
    <property type="molecule type" value="Transcribed_RNA"/>
</dbReference>
<proteinExistence type="predicted"/>
<reference evidence="9" key="1">
    <citation type="submission" date="2021-01" db="EMBL/GenBank/DDBJ databases">
        <authorList>
            <person name="Corre E."/>
            <person name="Pelletier E."/>
            <person name="Niang G."/>
            <person name="Scheremetjew M."/>
            <person name="Finn R."/>
            <person name="Kale V."/>
            <person name="Holt S."/>
            <person name="Cochrane G."/>
            <person name="Meng A."/>
            <person name="Brown T."/>
            <person name="Cohen L."/>
        </authorList>
    </citation>
    <scope>NUCLEOTIDE SEQUENCE</scope>
    <source>
        <strain evidence="9">CCMP622</strain>
    </source>
</reference>
<protein>
    <recommendedName>
        <fullName evidence="6">6-phosphofructo-2-kinase domain-containing protein</fullName>
    </recommendedName>
</protein>
<dbReference type="EMBL" id="HBHP01034562">
    <property type="protein sequence ID" value="CAD9777252.1"/>
    <property type="molecule type" value="Transcribed_RNA"/>
</dbReference>
<evidence type="ECO:0000256" key="5">
    <source>
        <dbReference type="SAM" id="MobiDB-lite"/>
    </source>
</evidence>
<name>A0A7S2XGI8_9EUKA</name>
<dbReference type="GO" id="GO:0005829">
    <property type="term" value="C:cytosol"/>
    <property type="evidence" value="ECO:0007669"/>
    <property type="project" value="TreeGrafter"/>
</dbReference>
<evidence type="ECO:0000313" key="10">
    <source>
        <dbReference type="EMBL" id="CAD9777272.1"/>
    </source>
</evidence>
<evidence type="ECO:0000256" key="3">
    <source>
        <dbReference type="PIRSR" id="PIRSR613078-1"/>
    </source>
</evidence>
<dbReference type="CDD" id="cd07067">
    <property type="entry name" value="HP_PGM_like"/>
    <property type="match status" value="1"/>
</dbReference>
<feature type="binding site" evidence="4">
    <location>
        <begin position="251"/>
        <end position="258"/>
    </location>
    <ligand>
        <name>substrate</name>
    </ligand>
</feature>
<dbReference type="InterPro" id="IPR001345">
    <property type="entry name" value="PG/BPGM_mutase_AS"/>
</dbReference>
<dbReference type="Pfam" id="PF01591">
    <property type="entry name" value="6PF2K"/>
    <property type="match status" value="1"/>
</dbReference>
<dbReference type="PIRSF" id="PIRSF000709">
    <property type="entry name" value="6PFK_2-Ptase"/>
    <property type="match status" value="1"/>
</dbReference>